<protein>
    <submittedName>
        <fullName evidence="1">Uncharacterized protein</fullName>
    </submittedName>
</protein>
<dbReference type="EMBL" id="CP020474">
    <property type="protein sequence ID" value="ARE85387.1"/>
    <property type="molecule type" value="Genomic_DNA"/>
</dbReference>
<dbReference type="OrthoDB" id="3893742at2"/>
<evidence type="ECO:0000313" key="2">
    <source>
        <dbReference type="Proteomes" id="UP000192273"/>
    </source>
</evidence>
<organism evidence="1 2">
    <name type="scientific">Roseovarius mucosus</name>
    <dbReference type="NCBI Taxonomy" id="215743"/>
    <lineage>
        <taxon>Bacteria</taxon>
        <taxon>Pseudomonadati</taxon>
        <taxon>Pseudomonadota</taxon>
        <taxon>Alphaproteobacteria</taxon>
        <taxon>Rhodobacterales</taxon>
        <taxon>Roseobacteraceae</taxon>
        <taxon>Roseovarius</taxon>
    </lineage>
</organism>
<keyword evidence="2" id="KW-1185">Reference proteome</keyword>
<dbReference type="Proteomes" id="UP000192273">
    <property type="component" value="Chromosome"/>
</dbReference>
<evidence type="ECO:0000313" key="1">
    <source>
        <dbReference type="EMBL" id="ARE85387.1"/>
    </source>
</evidence>
<name>A0A1V0RUC6_9RHOB</name>
<reference evidence="1 2" key="1">
    <citation type="submission" date="2017-03" db="EMBL/GenBank/DDBJ databases">
        <title>Genome Sequence of Roseovarius mucosus strain SMR3 Isolated from a culture of the Diatom Skeletonema marinoi.</title>
        <authorList>
            <person name="Topel M."/>
            <person name="Pinder M."/>
            <person name="Johansson O.N."/>
            <person name="Kourtchenko O."/>
            <person name="Godhe A."/>
            <person name="Clarke A.K."/>
        </authorList>
    </citation>
    <scope>NUCLEOTIDE SEQUENCE [LARGE SCALE GENOMIC DNA]</scope>
    <source>
        <strain evidence="1 2">SMR3</strain>
    </source>
</reference>
<sequence>MVEADMTAHLNAAGQLASLLDRLDRQICGLQSASRIGKNNHALRVLDAARPVLQHEDGLPALRQRAGLMDEAGLFSGTDWGRPAHLLPNLVKHTLTQASQQTITLEAMSLLRFLVVAKGEHATPDLSPAQAEQFLTQVLSFNLDRLLGQGLDEAQRHAQNALTPAIDRLMRYLLQEVGTDGVLDHLTDEIWRIMAQRPLQVDHVKAMILQIASALQTGTALTADAHRGADRLISALFGPTALNREDPGISAYIDRLSRADERTVQEEAYAFARAMHDTGLVSDYHASFLRWAIEADQTKVLPDALGLSSTGLDALRCYEPLVRALVDVAIQPGTAQAVYGLALMLERGILYSPPVAPSLWRLLETPLTEECICALEATCGTALPARTHLIAGLIMFLGQPLGVGQGNNPTCQSARALSMWALNDPDYLLWLIAQVARRDRLVLHFEGEPLDTATLPPGLATSALLDADPISVLLVPHLDRAYAEMGRRCLGRPEDPHRWINPELHGWWVGREFHIAVDVATGALKHYEDFLRHFHACYHPQYNGNQPVIHPQPAGIAVTDSGATFVGWHAITLIRVGLDPTGHMRVYFFNPNNDSGQDWGHGLVVSTQGSGERFGEGSLPFEDFAARLYLFHDDGLTPRPTVPVPDDQIASIAAKGRKSWAAGRGDLCPTPPE</sequence>
<dbReference type="KEGG" id="rmm:ROSMUCSMR3_03941"/>
<gene>
    <name evidence="1" type="ORF">ROSMUCSMR3_03941</name>
</gene>
<proteinExistence type="predicted"/>
<dbReference type="AlphaFoldDB" id="A0A1V0RUC6"/>
<accession>A0A1V0RUC6</accession>